<sequence>MAVRRIFTPVTPTAVIVTPHTHIGTPVLGTLGATAIPSVQKHVSSAGHEGFRHSPSIQEKPAGHDCPLLQSVPHIRFVFGFTVGVGVETKPPIPFTGVGVRVGILAETGVVVGVTLGVAVGVIFPAVGLGLRVGDGPCPTQQSPEYHTIYPRSLQELSQLPSCRLQVLSNMEICTVRPHPGFPVSWTLDHVDSDSRHCSHFPAQVHLTTPLFVPAHLPVAGLHPGSQV</sequence>
<evidence type="ECO:0000313" key="2">
    <source>
        <dbReference type="Proteomes" id="UP000176822"/>
    </source>
</evidence>
<proteinExistence type="predicted"/>
<reference evidence="1 2" key="1">
    <citation type="journal article" date="2016" name="Nat. Commun.">
        <title>Thousands of microbial genomes shed light on interconnected biogeochemical processes in an aquifer system.</title>
        <authorList>
            <person name="Anantharaman K."/>
            <person name="Brown C.T."/>
            <person name="Hug L.A."/>
            <person name="Sharon I."/>
            <person name="Castelle C.J."/>
            <person name="Probst A.J."/>
            <person name="Thomas B.C."/>
            <person name="Singh A."/>
            <person name="Wilkins M.J."/>
            <person name="Karaoz U."/>
            <person name="Brodie E.L."/>
            <person name="Williams K.H."/>
            <person name="Hubbard S.S."/>
            <person name="Banfield J.F."/>
        </authorList>
    </citation>
    <scope>NUCLEOTIDE SEQUENCE [LARGE SCALE GENOMIC DNA]</scope>
</reference>
<accession>A0A1F4Z1U4</accession>
<dbReference type="AlphaFoldDB" id="A0A1F4Z1U4"/>
<dbReference type="Proteomes" id="UP000176822">
    <property type="component" value="Unassembled WGS sequence"/>
</dbReference>
<name>A0A1F4Z1U4_9BACT</name>
<protein>
    <submittedName>
        <fullName evidence="1">Uncharacterized protein</fullName>
    </submittedName>
</protein>
<organism evidence="1 2">
    <name type="scientific">Candidatus Amesbacteria bacterium RIFCSPLOWO2_01_FULL_47_33</name>
    <dbReference type="NCBI Taxonomy" id="1797258"/>
    <lineage>
        <taxon>Bacteria</taxon>
        <taxon>Candidatus Amesiibacteriota</taxon>
    </lineage>
</organism>
<evidence type="ECO:0000313" key="1">
    <source>
        <dbReference type="EMBL" id="OGD00161.1"/>
    </source>
</evidence>
<dbReference type="EMBL" id="MEXM01000044">
    <property type="protein sequence ID" value="OGD00161.1"/>
    <property type="molecule type" value="Genomic_DNA"/>
</dbReference>
<comment type="caution">
    <text evidence="1">The sequence shown here is derived from an EMBL/GenBank/DDBJ whole genome shotgun (WGS) entry which is preliminary data.</text>
</comment>
<gene>
    <name evidence="1" type="ORF">A2972_02840</name>
</gene>